<protein>
    <recommendedName>
        <fullName evidence="5">TauD/TfdA-like domain-containing protein</fullName>
    </recommendedName>
</protein>
<evidence type="ECO:0000256" key="4">
    <source>
        <dbReference type="ARBA" id="ARBA00023194"/>
    </source>
</evidence>
<evidence type="ECO:0000259" key="5">
    <source>
        <dbReference type="Pfam" id="PF02668"/>
    </source>
</evidence>
<keyword evidence="2" id="KW-0560">Oxidoreductase</keyword>
<dbReference type="PANTHER" id="PTHR10696:SF56">
    <property type="entry name" value="TAUD_TFDA-LIKE DOMAIN-CONTAINING PROTEIN"/>
    <property type="match status" value="1"/>
</dbReference>
<dbReference type="EMBL" id="BNEC01000003">
    <property type="protein sequence ID" value="GHI67620.1"/>
    <property type="molecule type" value="Genomic_DNA"/>
</dbReference>
<accession>A0ABQ3SIB1</accession>
<dbReference type="PANTHER" id="PTHR10696">
    <property type="entry name" value="GAMMA-BUTYROBETAINE HYDROXYLASE-RELATED"/>
    <property type="match status" value="1"/>
</dbReference>
<evidence type="ECO:0000256" key="3">
    <source>
        <dbReference type="ARBA" id="ARBA00023004"/>
    </source>
</evidence>
<evidence type="ECO:0000313" key="7">
    <source>
        <dbReference type="Proteomes" id="UP000613974"/>
    </source>
</evidence>
<keyword evidence="7" id="KW-1185">Reference proteome</keyword>
<evidence type="ECO:0000256" key="1">
    <source>
        <dbReference type="ARBA" id="ARBA00001954"/>
    </source>
</evidence>
<feature type="domain" description="TauD/TfdA-like" evidence="5">
    <location>
        <begin position="52"/>
        <end position="279"/>
    </location>
</feature>
<dbReference type="InterPro" id="IPR050411">
    <property type="entry name" value="AlphaKG_dependent_hydroxylases"/>
</dbReference>
<name>A0ABQ3SIB1_9ACTN</name>
<dbReference type="InterPro" id="IPR042098">
    <property type="entry name" value="TauD-like_sf"/>
</dbReference>
<dbReference type="InterPro" id="IPR003819">
    <property type="entry name" value="TauD/TfdA-like"/>
</dbReference>
<dbReference type="Proteomes" id="UP000613974">
    <property type="component" value="Unassembled WGS sequence"/>
</dbReference>
<comment type="cofactor">
    <cofactor evidence="1">
        <name>Fe(2+)</name>
        <dbReference type="ChEBI" id="CHEBI:29033"/>
    </cofactor>
</comment>
<dbReference type="Gene3D" id="3.60.130.10">
    <property type="entry name" value="Clavaminate synthase-like"/>
    <property type="match status" value="1"/>
</dbReference>
<proteinExistence type="predicted"/>
<dbReference type="RefSeq" id="WP_189741689.1">
    <property type="nucleotide sequence ID" value="NZ_BMRL01000010.1"/>
</dbReference>
<sequence>MSTGCFVERDSDPHITLRDHLLEAGPEVIAEPDACRAGDGGLEFVAAALRDQLKISGYAFLQLRDPLSNPGFIAVGNALGKPIPERDAAVQPYVEEGILLNLTNHATRTSDVSLQPFTTNFLTLHTEGSARPARRQPRYVLLMCCAQGNSGTARTVLVPMAMVRRRLSPGDADLLARVRYRRGQDVPPLLRNVAGEEVFSFRDFHTEPLAWVLDGETEEALLVNPALRRLLVALYTSDGALAVEWRRGMLLAIDNHRYFHGRTVSDDRSPLNPRHLKRLRLLARG</sequence>
<dbReference type="SUPFAM" id="SSF51197">
    <property type="entry name" value="Clavaminate synthase-like"/>
    <property type="match status" value="1"/>
</dbReference>
<evidence type="ECO:0000313" key="6">
    <source>
        <dbReference type="EMBL" id="GHI67620.1"/>
    </source>
</evidence>
<keyword evidence="4" id="KW-0045">Antibiotic biosynthesis</keyword>
<dbReference type="Pfam" id="PF02668">
    <property type="entry name" value="TauD"/>
    <property type="match status" value="1"/>
</dbReference>
<organism evidence="6 7">
    <name type="scientific">Streptomyces nojiriensis</name>
    <dbReference type="NCBI Taxonomy" id="66374"/>
    <lineage>
        <taxon>Bacteria</taxon>
        <taxon>Bacillati</taxon>
        <taxon>Actinomycetota</taxon>
        <taxon>Actinomycetes</taxon>
        <taxon>Kitasatosporales</taxon>
        <taxon>Streptomycetaceae</taxon>
        <taxon>Streptomyces</taxon>
    </lineage>
</organism>
<comment type="caution">
    <text evidence="6">The sequence shown here is derived from an EMBL/GenBank/DDBJ whole genome shotgun (WGS) entry which is preliminary data.</text>
</comment>
<evidence type="ECO:0000256" key="2">
    <source>
        <dbReference type="ARBA" id="ARBA00023002"/>
    </source>
</evidence>
<gene>
    <name evidence="6" type="ORF">Snoj_15380</name>
</gene>
<reference evidence="7" key="1">
    <citation type="submission" date="2023-07" db="EMBL/GenBank/DDBJ databases">
        <title>Whole genome shotgun sequence of Streptomyces nojiriensis NBRC 13794.</title>
        <authorList>
            <person name="Komaki H."/>
            <person name="Tamura T."/>
        </authorList>
    </citation>
    <scope>NUCLEOTIDE SEQUENCE [LARGE SCALE GENOMIC DNA]</scope>
    <source>
        <strain evidence="7">NBRC 13794</strain>
    </source>
</reference>
<dbReference type="GeneID" id="95593962"/>
<keyword evidence="3" id="KW-0408">Iron</keyword>